<name>A0A8H4NDU5_9PEZI</name>
<dbReference type="Proteomes" id="UP000572817">
    <property type="component" value="Unassembled WGS sequence"/>
</dbReference>
<reference evidence="2" key="1">
    <citation type="submission" date="2020-04" db="EMBL/GenBank/DDBJ databases">
        <title>Genome Assembly and Annotation of Botryosphaeria dothidea sdau 11-99, a Latent Pathogen of Apple Fruit Ring Rot in China.</title>
        <authorList>
            <person name="Yu C."/>
            <person name="Diao Y."/>
            <person name="Lu Q."/>
            <person name="Zhao J."/>
            <person name="Cui S."/>
            <person name="Peng C."/>
            <person name="He B."/>
            <person name="Liu H."/>
        </authorList>
    </citation>
    <scope>NUCLEOTIDE SEQUENCE [LARGE SCALE GENOMIC DNA]</scope>
    <source>
        <strain evidence="2">Sdau11-99</strain>
    </source>
</reference>
<dbReference type="OrthoDB" id="2129288at2759"/>
<keyword evidence="3" id="KW-1185">Reference proteome</keyword>
<gene>
    <name evidence="2" type="ORF">GTA08_BOTSDO13002</name>
</gene>
<evidence type="ECO:0000313" key="3">
    <source>
        <dbReference type="Proteomes" id="UP000572817"/>
    </source>
</evidence>
<evidence type="ECO:0000259" key="1">
    <source>
        <dbReference type="Pfam" id="PF14832"/>
    </source>
</evidence>
<comment type="caution">
    <text evidence="2">The sequence shown here is derived from an EMBL/GenBank/DDBJ whole genome shotgun (WGS) entry which is preliminary data.</text>
</comment>
<proteinExistence type="predicted"/>
<dbReference type="Gene3D" id="3.30.429.10">
    <property type="entry name" value="Macrophage Migration Inhibitory Factor"/>
    <property type="match status" value="1"/>
</dbReference>
<dbReference type="EMBL" id="WWBZ02000009">
    <property type="protein sequence ID" value="KAF4311532.1"/>
    <property type="molecule type" value="Genomic_DNA"/>
</dbReference>
<dbReference type="AlphaFoldDB" id="A0A8H4NDU5"/>
<dbReference type="Pfam" id="PF14832">
    <property type="entry name" value="Tautomerase_3"/>
    <property type="match status" value="1"/>
</dbReference>
<dbReference type="InterPro" id="IPR028116">
    <property type="entry name" value="Cis-CaaD-like"/>
</dbReference>
<protein>
    <submittedName>
        <fullName evidence="2">Tautomerase</fullName>
    </submittedName>
</protein>
<sequence length="163" mass="18516">MPHIRIYHPAERAFTDAKDRKGLADNITNMYTSSGIPAFYVIVHFVPVPSTHFFVGGRNGDSDQGNADPSQPPMIRVNVDHIARAMATIESQKYFFTRALKPYIADKGYDWEYYNMVESPKEYGKVNGIYLPPIGGEVEQRWAKENRPSPYEGMEEPSPMNLV</sequence>
<dbReference type="InterPro" id="IPR014347">
    <property type="entry name" value="Tautomerase/MIF_sf"/>
</dbReference>
<evidence type="ECO:0000313" key="2">
    <source>
        <dbReference type="EMBL" id="KAF4311532.1"/>
    </source>
</evidence>
<accession>A0A8H4NDU5</accession>
<organism evidence="2 3">
    <name type="scientific">Botryosphaeria dothidea</name>
    <dbReference type="NCBI Taxonomy" id="55169"/>
    <lineage>
        <taxon>Eukaryota</taxon>
        <taxon>Fungi</taxon>
        <taxon>Dikarya</taxon>
        <taxon>Ascomycota</taxon>
        <taxon>Pezizomycotina</taxon>
        <taxon>Dothideomycetes</taxon>
        <taxon>Dothideomycetes incertae sedis</taxon>
        <taxon>Botryosphaeriales</taxon>
        <taxon>Botryosphaeriaceae</taxon>
        <taxon>Botryosphaeria</taxon>
    </lineage>
</organism>
<feature type="domain" description="Tautomerase cis-CaaD-like" evidence="1">
    <location>
        <begin position="1"/>
        <end position="147"/>
    </location>
</feature>